<evidence type="ECO:0000256" key="5">
    <source>
        <dbReference type="SAM" id="MobiDB-lite"/>
    </source>
</evidence>
<dbReference type="InterPro" id="IPR013083">
    <property type="entry name" value="Znf_RING/FYVE/PHD"/>
</dbReference>
<keyword evidence="8" id="KW-0489">Methyltransferase</keyword>
<feature type="compositionally biased region" description="Polar residues" evidence="5">
    <location>
        <begin position="236"/>
        <end position="251"/>
    </location>
</feature>
<feature type="region of interest" description="Disordered" evidence="5">
    <location>
        <begin position="840"/>
        <end position="955"/>
    </location>
</feature>
<keyword evidence="2" id="KW-0863">Zinc-finger</keyword>
<feature type="region of interest" description="Disordered" evidence="5">
    <location>
        <begin position="1912"/>
        <end position="1942"/>
    </location>
</feature>
<dbReference type="InterPro" id="IPR001849">
    <property type="entry name" value="PH_domain"/>
</dbReference>
<feature type="compositionally biased region" description="Polar residues" evidence="5">
    <location>
        <begin position="942"/>
        <end position="951"/>
    </location>
</feature>
<dbReference type="GO" id="GO:0008276">
    <property type="term" value="F:protein methyltransferase activity"/>
    <property type="evidence" value="ECO:0007669"/>
    <property type="project" value="UniProtKB-ARBA"/>
</dbReference>
<evidence type="ECO:0000256" key="1">
    <source>
        <dbReference type="ARBA" id="ARBA00022723"/>
    </source>
</evidence>
<feature type="compositionally biased region" description="Basic and acidic residues" evidence="5">
    <location>
        <begin position="1116"/>
        <end position="1132"/>
    </location>
</feature>
<keyword evidence="1" id="KW-0479">Metal-binding</keyword>
<feature type="region of interest" description="Disordered" evidence="5">
    <location>
        <begin position="159"/>
        <end position="217"/>
    </location>
</feature>
<feature type="region of interest" description="Disordered" evidence="5">
    <location>
        <begin position="110"/>
        <end position="133"/>
    </location>
</feature>
<dbReference type="Pfam" id="PF00856">
    <property type="entry name" value="SET"/>
    <property type="match status" value="1"/>
</dbReference>
<dbReference type="PANTHER" id="PTHR46462:SF3">
    <property type="entry name" value="UPSET, ISOFORM A"/>
    <property type="match status" value="1"/>
</dbReference>
<dbReference type="FunFam" id="3.30.40.10:FF:000150">
    <property type="entry name" value="Inactive histone-lysine N-methyltransferase 2E"/>
    <property type="match status" value="1"/>
</dbReference>
<evidence type="ECO:0000256" key="2">
    <source>
        <dbReference type="ARBA" id="ARBA00022771"/>
    </source>
</evidence>
<dbReference type="GO" id="GO:0008270">
    <property type="term" value="F:zinc ion binding"/>
    <property type="evidence" value="ECO:0007669"/>
    <property type="project" value="UniProtKB-KW"/>
</dbReference>
<proteinExistence type="predicted"/>
<feature type="compositionally biased region" description="Low complexity" evidence="5">
    <location>
        <begin position="61"/>
        <end position="72"/>
    </location>
</feature>
<keyword evidence="4" id="KW-0156">Chromatin regulator</keyword>
<feature type="compositionally biased region" description="Basic and acidic residues" evidence="5">
    <location>
        <begin position="974"/>
        <end position="984"/>
    </location>
</feature>
<dbReference type="EMBL" id="HBUF01251190">
    <property type="protein sequence ID" value="CAG6680107.1"/>
    <property type="molecule type" value="Transcribed_RNA"/>
</dbReference>
<feature type="region of interest" description="Disordered" evidence="5">
    <location>
        <begin position="420"/>
        <end position="523"/>
    </location>
</feature>
<feature type="compositionally biased region" description="Basic and acidic residues" evidence="5">
    <location>
        <begin position="1799"/>
        <end position="1815"/>
    </location>
</feature>
<dbReference type="GO" id="GO:0006325">
    <property type="term" value="P:chromatin organization"/>
    <property type="evidence" value="ECO:0007669"/>
    <property type="project" value="UniProtKB-KW"/>
</dbReference>
<dbReference type="PROSITE" id="PS50280">
    <property type="entry name" value="SET"/>
    <property type="match status" value="1"/>
</dbReference>
<feature type="compositionally biased region" description="Basic residues" evidence="5">
    <location>
        <begin position="43"/>
        <end position="60"/>
    </location>
</feature>
<feature type="region of interest" description="Disordered" evidence="5">
    <location>
        <begin position="536"/>
        <end position="650"/>
    </location>
</feature>
<dbReference type="PROSITE" id="PS50003">
    <property type="entry name" value="PH_DOMAIN"/>
    <property type="match status" value="1"/>
</dbReference>
<dbReference type="PROSITE" id="PS01359">
    <property type="entry name" value="ZF_PHD_1"/>
    <property type="match status" value="1"/>
</dbReference>
<feature type="region of interest" description="Disordered" evidence="5">
    <location>
        <begin position="1102"/>
        <end position="1142"/>
    </location>
</feature>
<feature type="compositionally biased region" description="Polar residues" evidence="5">
    <location>
        <begin position="985"/>
        <end position="994"/>
    </location>
</feature>
<dbReference type="InterPro" id="IPR046341">
    <property type="entry name" value="SET_dom_sf"/>
</dbReference>
<dbReference type="GO" id="GO:0008170">
    <property type="term" value="F:N-methyltransferase activity"/>
    <property type="evidence" value="ECO:0007669"/>
    <property type="project" value="UniProtKB-ARBA"/>
</dbReference>
<feature type="region of interest" description="Disordered" evidence="5">
    <location>
        <begin position="2136"/>
        <end position="2159"/>
    </location>
</feature>
<feature type="compositionally biased region" description="Acidic residues" evidence="5">
    <location>
        <begin position="889"/>
        <end position="918"/>
    </location>
</feature>
<feature type="compositionally biased region" description="Pro residues" evidence="5">
    <location>
        <begin position="867"/>
        <end position="878"/>
    </location>
</feature>
<dbReference type="InterPro" id="IPR011011">
    <property type="entry name" value="Znf_FYVE_PHD"/>
</dbReference>
<dbReference type="GO" id="GO:0006355">
    <property type="term" value="P:regulation of DNA-templated transcription"/>
    <property type="evidence" value="ECO:0007669"/>
    <property type="project" value="TreeGrafter"/>
</dbReference>
<feature type="region of interest" description="Disordered" evidence="5">
    <location>
        <begin position="1162"/>
        <end position="1195"/>
    </location>
</feature>
<evidence type="ECO:0000313" key="8">
    <source>
        <dbReference type="EMBL" id="CAG6680109.1"/>
    </source>
</evidence>
<evidence type="ECO:0000256" key="3">
    <source>
        <dbReference type="ARBA" id="ARBA00022833"/>
    </source>
</evidence>
<feature type="compositionally biased region" description="Polar residues" evidence="5">
    <location>
        <begin position="1930"/>
        <end position="1941"/>
    </location>
</feature>
<dbReference type="InterPro" id="IPR019786">
    <property type="entry name" value="Zinc_finger_PHD-type_CS"/>
</dbReference>
<feature type="compositionally biased region" description="Acidic residues" evidence="5">
    <location>
        <begin position="285"/>
        <end position="311"/>
    </location>
</feature>
<dbReference type="Pfam" id="PF20826">
    <property type="entry name" value="PHD_5"/>
    <property type="match status" value="1"/>
</dbReference>
<feature type="domain" description="SET" evidence="7">
    <location>
        <begin position="709"/>
        <end position="814"/>
    </location>
</feature>
<organism evidence="8">
    <name type="scientific">Cacopsylla melanoneura</name>
    <dbReference type="NCBI Taxonomy" id="428564"/>
    <lineage>
        <taxon>Eukaryota</taxon>
        <taxon>Metazoa</taxon>
        <taxon>Ecdysozoa</taxon>
        <taxon>Arthropoda</taxon>
        <taxon>Hexapoda</taxon>
        <taxon>Insecta</taxon>
        <taxon>Pterygota</taxon>
        <taxon>Neoptera</taxon>
        <taxon>Paraneoptera</taxon>
        <taxon>Hemiptera</taxon>
        <taxon>Sternorrhyncha</taxon>
        <taxon>Psylloidea</taxon>
        <taxon>Psyllidae</taxon>
        <taxon>Psyllinae</taxon>
        <taxon>Cacopsylla</taxon>
    </lineage>
</organism>
<feature type="compositionally biased region" description="Basic residues" evidence="5">
    <location>
        <begin position="441"/>
        <end position="461"/>
    </location>
</feature>
<dbReference type="Pfam" id="PF00169">
    <property type="entry name" value="PH"/>
    <property type="match status" value="1"/>
</dbReference>
<dbReference type="InterPro" id="IPR001965">
    <property type="entry name" value="Znf_PHD"/>
</dbReference>
<dbReference type="SMART" id="SM00233">
    <property type="entry name" value="PH"/>
    <property type="match status" value="1"/>
</dbReference>
<dbReference type="EMBL" id="HBUF01251191">
    <property type="protein sequence ID" value="CAG6680109.1"/>
    <property type="molecule type" value="Transcribed_RNA"/>
</dbReference>
<dbReference type="CDD" id="cd15550">
    <property type="entry name" value="PHD_MLL5"/>
    <property type="match status" value="1"/>
</dbReference>
<feature type="compositionally biased region" description="Basic and acidic residues" evidence="5">
    <location>
        <begin position="2145"/>
        <end position="2159"/>
    </location>
</feature>
<dbReference type="PANTHER" id="PTHR46462">
    <property type="entry name" value="UPSET, ISOFORM A"/>
    <property type="match status" value="1"/>
</dbReference>
<feature type="region of interest" description="Disordered" evidence="5">
    <location>
        <begin position="2080"/>
        <end position="2116"/>
    </location>
</feature>
<dbReference type="Gene3D" id="2.170.270.10">
    <property type="entry name" value="SET domain"/>
    <property type="match status" value="1"/>
</dbReference>
<dbReference type="CDD" id="cd10529">
    <property type="entry name" value="SET_SETD5-like"/>
    <property type="match status" value="1"/>
</dbReference>
<name>A0A8D8T242_9HEMI</name>
<protein>
    <submittedName>
        <fullName evidence="8">Histone-lysine N-methyltransferase 2E</fullName>
    </submittedName>
</protein>
<feature type="compositionally biased region" description="Basic residues" evidence="5">
    <location>
        <begin position="1789"/>
        <end position="1798"/>
    </location>
</feature>
<dbReference type="SUPFAM" id="SSF82199">
    <property type="entry name" value="SET domain"/>
    <property type="match status" value="1"/>
</dbReference>
<feature type="compositionally biased region" description="Low complexity" evidence="5">
    <location>
        <begin position="615"/>
        <end position="627"/>
    </location>
</feature>
<feature type="domain" description="PH" evidence="6">
    <location>
        <begin position="1630"/>
        <end position="1731"/>
    </location>
</feature>
<feature type="region of interest" description="Disordered" evidence="5">
    <location>
        <begin position="974"/>
        <end position="994"/>
    </location>
</feature>
<keyword evidence="3" id="KW-0862">Zinc</keyword>
<evidence type="ECO:0000259" key="7">
    <source>
        <dbReference type="PROSITE" id="PS50280"/>
    </source>
</evidence>
<dbReference type="InterPro" id="IPR001214">
    <property type="entry name" value="SET_dom"/>
</dbReference>
<feature type="compositionally biased region" description="Polar residues" evidence="5">
    <location>
        <begin position="1186"/>
        <end position="1195"/>
    </location>
</feature>
<accession>A0A8D8T242</accession>
<feature type="compositionally biased region" description="Low complexity" evidence="5">
    <location>
        <begin position="2086"/>
        <end position="2100"/>
    </location>
</feature>
<reference evidence="8" key="1">
    <citation type="submission" date="2021-05" db="EMBL/GenBank/DDBJ databases">
        <authorList>
            <person name="Alioto T."/>
            <person name="Alioto T."/>
            <person name="Gomez Garrido J."/>
        </authorList>
    </citation>
    <scope>NUCLEOTIDE SEQUENCE</scope>
</reference>
<dbReference type="GO" id="GO:0008757">
    <property type="term" value="F:S-adenosylmethionine-dependent methyltransferase activity"/>
    <property type="evidence" value="ECO:0007669"/>
    <property type="project" value="UniProtKB-ARBA"/>
</dbReference>
<feature type="region of interest" description="Disordered" evidence="5">
    <location>
        <begin position="1"/>
        <end position="72"/>
    </location>
</feature>
<dbReference type="SUPFAM" id="SSF50729">
    <property type="entry name" value="PH domain-like"/>
    <property type="match status" value="1"/>
</dbReference>
<feature type="region of interest" description="Disordered" evidence="5">
    <location>
        <begin position="234"/>
        <end position="345"/>
    </location>
</feature>
<dbReference type="Gene3D" id="2.30.29.30">
    <property type="entry name" value="Pleckstrin-homology domain (PH domain)/Phosphotyrosine-binding domain (PTB)"/>
    <property type="match status" value="1"/>
</dbReference>
<dbReference type="GO" id="GO:0034967">
    <property type="term" value="C:Set3 complex"/>
    <property type="evidence" value="ECO:0007669"/>
    <property type="project" value="TreeGrafter"/>
</dbReference>
<sequence length="2159" mass="239000">MSFVVQMGLNENEKQIPKHSWQSKKGNQTYARYSKKYNTQKTPKVKHGPAKPKAERKSRKNNNNNNVYNQINMPSSSNTLAMYNPASYFQYSNTVSVYSSDVSLVKHKAKLVGTSPPPPPRGKKERKEEAAGTYHRPKFDKMIEPIVRNSRLDHTYFKGASDPLPVPAPLPSPYKSRSPLSNSVNGLSNKYHPHPTGKRPPTPPKSPVHNTPLLPIFNQLPNSKSVFGIARAVSPPTKSSPLHQSQSTSYLVPQHPLIPPMSPHHLLSLNSLKKEHHQGRHSESSCDEERDPDPQGEETETAPENDAEEDEQERRRGGVLSQDISVTKTITPAEPPPKDKESGAVDDSVTRCVCGFLHDDGYMICCDQCQVWQHVDCMEIDRQNIPDEYLCEECSPRRVDKMKAIGIQIQKIKRLTDKTVRDNDDDVNSDSSHSSQERPRQRGGARKGKATSKTPKPRGKRGSNTPAGGTGVRRRKSGGPGGPPNSISPGGVTPPAVKNKKMGVGLGTPNTPHSSPPNMNNILHSNNKRKMITVAEKKQNHSSKNNTSISGKVLSPLNHHKIISSGINEKKNHTGVKRMGKKQQEKNNHKRKNATLLGALSSSLEPPAKKDKESPSSGSSLLSTTPSKPVPASAEQTATSSDEEDSKPMTRWIDNYEEATCNYYAPDLRARIATIKLNGSHQDTGVKLPASLLSTTVQKCRASLLSSGTKILVTSTNMSSNQALIEMRGKYLLATGDRKNVPSPGQHVFFYAMLHEGIDIIIDCKTYGNDARFVRRSCKPNAVMKHCIDKGSIHIYLTALNSIPKNSEVTVAFSSGGNPDQCTCGDKASCSAAAQKTKLYTERKHQTQETIASPIKLEPKPSVQSVPSPPPVLPPPTPTESEEKVEVKSEEEEEEEKEEEEKEKEEKEEEEEEEEEESISSPTSVRMFFPKPRLPVQRRRTITGTGASPTSKRAPLNLEQLWNELKLEREWRLSGKQRNGDKSNSEILLSTTSQSDVGSVESKINLKSAPKACSADCLKSVQSDFVKCSKPDLKILGSNFFTESGASHKIKEVDQETNNVNDTEESNIFVPMKERIEIFNKKIDDSSVQGIKPSVPSKRYAQNEGFISLTNSPAHRTSEKKPVARPRGKLDKANSTPVYDFSDRPQISNEIEFLLKNRNNQTAVSNVQKPELQEKLTSTKADDNKNPSSDSESVNIVTPSLSCTLKKINRLPDSHVVKDSFASKSPLDVPKPATRTFKKDTRNLLSDSDVKSKHVLYSSEMHISDSKDSVFIEDDVSVNTIDSQSSLMSPDKICSTDSSPKEAAKISLSNMNKEIKFIDDPKSPTYPLNPPPIQPRDITAVQSRDNAAVQHRDSTGVQQIEIAVAQPKDITAVEPKDSTVVEHIDNVAVQPRNSTVVQHRDNAVVQPRDTTAVQPRNSFMNNFGNIEIIAVGNPREPSLQSPPPGSRPNEFFSNLQSSRVNVENPNDCPKPDFYTTTIPLSPPKEDAHKKVFGDVSSNVSYLSENKSIVQVNIPHNHPPWEFPKPNSSKINLSSSSSSETVNKIHFSSSTPIKTQICQETSFLQQSATYPRNKPEICSPLPGPSSSCQNSPLRAIVPSKSKFKASSPKVFRKKSSLRGKRRNISVKDLMPPDCEGWLFQRDRKISSIATVPQWIRGWFVIKGNHFYGFTDKDSVKANLFIYLPGFTVAPAVEVKSRKYALKIYHTGTTFYLSADSQDEFSTWLACLSQAIIAHDRSLVENITFSESEGEDKSSDKSDSDKSKEFCFSSPKVKKMSNFLTGPLSSSSSKHEKKFSSLKKKKEDNQHSSEHGNSSLDRKYLRFLSGTHNVPVPTEHFRSYRRVPPGTLSDKLPNHDSSITSIESLANRTASPPLQLPPDMADYRLASLARAGHNTNRQREHNTTLEAFMISRQGEERRQNQTGTALRPPQQFAPSVPNTQTEETACRPQVLRPNHTLTSQKDNVCRVSSPVQWSEQLAHSSNSSINRNCNTIPDIQTKRLKKMTAGSSSSVQAEACVPGDCNSLSEMEASNFQRNTSKSSSSSKLKSFFSTSHWQDSSSKGILGSPRLRRVLFREKSDACGRGIPFKSHPTSNSQHSDSSTSGDLGQHTPDYPGLEYPPVFVPESYSLSYVTSMLEARGSPVSNNPHDNDTPSNQEDHLPE</sequence>
<dbReference type="InterPro" id="IPR011993">
    <property type="entry name" value="PH-like_dom_sf"/>
</dbReference>
<dbReference type="GO" id="GO:0070210">
    <property type="term" value="C:Rpd3L-Expanded complex"/>
    <property type="evidence" value="ECO:0007669"/>
    <property type="project" value="TreeGrafter"/>
</dbReference>
<dbReference type="Gene3D" id="3.30.40.10">
    <property type="entry name" value="Zinc/RING finger domain, C3HC4 (zinc finger)"/>
    <property type="match status" value="1"/>
</dbReference>
<dbReference type="GO" id="GO:0032259">
    <property type="term" value="P:methylation"/>
    <property type="evidence" value="ECO:0007669"/>
    <property type="project" value="UniProtKB-KW"/>
</dbReference>
<feature type="compositionally biased region" description="Polar residues" evidence="5">
    <location>
        <begin position="178"/>
        <end position="188"/>
    </location>
</feature>
<dbReference type="SUPFAM" id="SSF57903">
    <property type="entry name" value="FYVE/PHD zinc finger"/>
    <property type="match status" value="1"/>
</dbReference>
<evidence type="ECO:0000256" key="4">
    <source>
        <dbReference type="ARBA" id="ARBA00022853"/>
    </source>
</evidence>
<dbReference type="SMART" id="SM00249">
    <property type="entry name" value="PHD"/>
    <property type="match status" value="1"/>
</dbReference>
<feature type="compositionally biased region" description="Polar residues" evidence="5">
    <location>
        <begin position="23"/>
        <end position="42"/>
    </location>
</feature>
<feature type="region of interest" description="Disordered" evidence="5">
    <location>
        <begin position="1777"/>
        <end position="1815"/>
    </location>
</feature>
<feature type="compositionally biased region" description="Polar residues" evidence="5">
    <location>
        <begin position="508"/>
        <end position="523"/>
    </location>
</feature>
<evidence type="ECO:0000259" key="6">
    <source>
        <dbReference type="PROSITE" id="PS50003"/>
    </source>
</evidence>
<keyword evidence="8" id="KW-0808">Transferase</keyword>
<dbReference type="SMART" id="SM00317">
    <property type="entry name" value="SET"/>
    <property type="match status" value="1"/>
</dbReference>